<dbReference type="GO" id="GO:0071949">
    <property type="term" value="F:FAD binding"/>
    <property type="evidence" value="ECO:0007669"/>
    <property type="project" value="InterPro"/>
</dbReference>
<dbReference type="Pfam" id="PF01565">
    <property type="entry name" value="FAD_binding_4"/>
    <property type="match status" value="1"/>
</dbReference>
<evidence type="ECO:0000256" key="1">
    <source>
        <dbReference type="ARBA" id="ARBA00001974"/>
    </source>
</evidence>
<comment type="cofactor">
    <cofactor evidence="1">
        <name>FAD</name>
        <dbReference type="ChEBI" id="CHEBI:57692"/>
    </cofactor>
</comment>
<dbReference type="EMBL" id="KD225728">
    <property type="protein sequence ID" value="EMS50952.1"/>
    <property type="molecule type" value="Genomic_DNA"/>
</dbReference>
<dbReference type="Gene3D" id="3.40.462.20">
    <property type="match status" value="1"/>
</dbReference>
<dbReference type="Gene3D" id="3.30.465.10">
    <property type="match status" value="1"/>
</dbReference>
<accession>M7YTT0</accession>
<proteinExistence type="inferred from homology"/>
<dbReference type="SUPFAM" id="SSF56176">
    <property type="entry name" value="FAD-binding/transporter-associated domain-like"/>
    <property type="match status" value="1"/>
</dbReference>
<dbReference type="PROSITE" id="PS51257">
    <property type="entry name" value="PROKAR_LIPOPROTEIN"/>
    <property type="match status" value="1"/>
</dbReference>
<dbReference type="GO" id="GO:0016491">
    <property type="term" value="F:oxidoreductase activity"/>
    <property type="evidence" value="ECO:0007669"/>
    <property type="project" value="InterPro"/>
</dbReference>
<protein>
    <submittedName>
        <fullName evidence="7">Reticuline oxidase-like protein</fullName>
    </submittedName>
</protein>
<evidence type="ECO:0000256" key="2">
    <source>
        <dbReference type="ARBA" id="ARBA00005466"/>
    </source>
</evidence>
<dbReference type="InterPro" id="IPR016166">
    <property type="entry name" value="FAD-bd_PCMH"/>
</dbReference>
<evidence type="ECO:0000256" key="4">
    <source>
        <dbReference type="ARBA" id="ARBA00022729"/>
    </source>
</evidence>
<gene>
    <name evidence="7" type="ORF">TRIUR3_03445</name>
</gene>
<dbReference type="PANTHER" id="PTHR32448">
    <property type="entry name" value="OS08G0158400 PROTEIN"/>
    <property type="match status" value="1"/>
</dbReference>
<dbReference type="InterPro" id="IPR016167">
    <property type="entry name" value="FAD-bd_PCMH_sub1"/>
</dbReference>
<dbReference type="Pfam" id="PF08031">
    <property type="entry name" value="BBE"/>
    <property type="match status" value="1"/>
</dbReference>
<evidence type="ECO:0000256" key="3">
    <source>
        <dbReference type="ARBA" id="ARBA00022630"/>
    </source>
</evidence>
<keyword evidence="3" id="KW-0285">Flavoprotein</keyword>
<dbReference type="STRING" id="4572.M7YTT0"/>
<dbReference type="InterPro" id="IPR016169">
    <property type="entry name" value="FAD-bd_PCMH_sub2"/>
</dbReference>
<evidence type="ECO:0000256" key="6">
    <source>
        <dbReference type="ARBA" id="ARBA00023180"/>
    </source>
</evidence>
<keyword evidence="6" id="KW-0325">Glycoprotein</keyword>
<reference evidence="7" key="1">
    <citation type="journal article" date="2013" name="Nature">
        <title>Draft genome of the wheat A-genome progenitor Triticum urartu.</title>
        <authorList>
            <person name="Ling H.Q."/>
            <person name="Zhao S."/>
            <person name="Liu D."/>
            <person name="Wang J."/>
            <person name="Sun H."/>
            <person name="Zhang C."/>
            <person name="Fan H."/>
            <person name="Li D."/>
            <person name="Dong L."/>
            <person name="Tao Y."/>
            <person name="Gao C."/>
            <person name="Wu H."/>
            <person name="Li Y."/>
            <person name="Cui Y."/>
            <person name="Guo X."/>
            <person name="Zheng S."/>
            <person name="Wang B."/>
            <person name="Yu K."/>
            <person name="Liang Q."/>
            <person name="Yang W."/>
            <person name="Lou X."/>
            <person name="Chen J."/>
            <person name="Feng M."/>
            <person name="Jian J."/>
            <person name="Zhang X."/>
            <person name="Luo G."/>
            <person name="Jiang Y."/>
            <person name="Liu J."/>
            <person name="Wang Z."/>
            <person name="Sha Y."/>
            <person name="Zhang B."/>
            <person name="Wu H."/>
            <person name="Tang D."/>
            <person name="Shen Q."/>
            <person name="Xue P."/>
            <person name="Zou S."/>
            <person name="Wang X."/>
            <person name="Liu X."/>
            <person name="Wang F."/>
            <person name="Yang Y."/>
            <person name="An X."/>
            <person name="Dong Z."/>
            <person name="Zhang K."/>
            <person name="Zhang X."/>
            <person name="Luo M.C."/>
            <person name="Dvorak J."/>
            <person name="Tong Y."/>
            <person name="Wang J."/>
            <person name="Yang H."/>
            <person name="Li Z."/>
            <person name="Wang D."/>
            <person name="Zhang A."/>
            <person name="Wang J."/>
        </authorList>
    </citation>
    <scope>NUCLEOTIDE SEQUENCE</scope>
</reference>
<dbReference type="InterPro" id="IPR012951">
    <property type="entry name" value="BBE"/>
</dbReference>
<dbReference type="AlphaFoldDB" id="M7YTT0"/>
<dbReference type="OMA" id="STAKSWV"/>
<dbReference type="Gene3D" id="3.30.43.10">
    <property type="entry name" value="Uridine Diphospho-n-acetylenolpyruvylglucosamine Reductase, domain 2"/>
    <property type="match status" value="1"/>
</dbReference>
<keyword evidence="4" id="KW-0732">Signal</keyword>
<comment type="similarity">
    <text evidence="2">Belongs to the oxygen-dependent FAD-linked oxidoreductase family.</text>
</comment>
<evidence type="ECO:0000313" key="7">
    <source>
        <dbReference type="EMBL" id="EMS50952.1"/>
    </source>
</evidence>
<dbReference type="eggNOG" id="ENOG502QQWK">
    <property type="taxonomic scope" value="Eukaryota"/>
</dbReference>
<dbReference type="InterPro" id="IPR006094">
    <property type="entry name" value="Oxid_FAD_bind_N"/>
</dbReference>
<dbReference type="PROSITE" id="PS51387">
    <property type="entry name" value="FAD_PCMH"/>
    <property type="match status" value="1"/>
</dbReference>
<name>M7YTT0_TRIUA</name>
<dbReference type="InterPro" id="IPR036318">
    <property type="entry name" value="FAD-bd_PCMH-like_sf"/>
</dbReference>
<sequence>MAMLRGLSLMLSVTFFSGCLVSVPSLASSDGFLQCIREKIPSELVYTQCNANFSAVLASSVRNPKFFTTTVRPLCVVTPTHASHVQAAVLCGRWQGVRLRGVPPRARGGGHDYEGLSYRSVRPEVFGLLDLANLRAVSVNHWEYTAWVDSGATIGELYYAIGKNNPEVAFPAGECPTIGVGGHFSGGGVGMMMRKYGLSIDNILDAKLVNANGQLLDRAGMGEDLFWAIRGGGGGSFGIVLSWKVHLVQVPPTVTVFSIAKTLEQGAIDILTKWQDVGPSLPADLTVTVMLSGQQAAFRAMYLGTCSSLVATMGERLPELNMTSADCQPMTWLQSTALSFITFTNNKPLEEALLSRTTSLSTFTKVKSDYVTRAIPKTAWKDIFSWFAMNGAGLIVLEPHGGLMATIPAAATPYPRRSGVLYISQYIAFWQGDGGTAATTWLGSFYDFMGHYVSSNPRQAYGNFRDLDIGQNAVSDDLSTTSQSGKIWGERYFMSNYQRLASVKAAVDPMDYFRNEQSIPPLRPVPAFNDYNDDPSEQRFMPQDPIN</sequence>
<keyword evidence="5" id="KW-0274">FAD</keyword>
<evidence type="ECO:0000256" key="5">
    <source>
        <dbReference type="ARBA" id="ARBA00022827"/>
    </source>
</evidence>
<organism evidence="7">
    <name type="scientific">Triticum urartu</name>
    <name type="common">Red wild einkorn</name>
    <name type="synonym">Crithodium urartu</name>
    <dbReference type="NCBI Taxonomy" id="4572"/>
    <lineage>
        <taxon>Eukaryota</taxon>
        <taxon>Viridiplantae</taxon>
        <taxon>Streptophyta</taxon>
        <taxon>Embryophyta</taxon>
        <taxon>Tracheophyta</taxon>
        <taxon>Spermatophyta</taxon>
        <taxon>Magnoliopsida</taxon>
        <taxon>Liliopsida</taxon>
        <taxon>Poales</taxon>
        <taxon>Poaceae</taxon>
        <taxon>BOP clade</taxon>
        <taxon>Pooideae</taxon>
        <taxon>Triticodae</taxon>
        <taxon>Triticeae</taxon>
        <taxon>Triticinae</taxon>
        <taxon>Triticum</taxon>
    </lineage>
</organism>